<dbReference type="PANTHER" id="PTHR12654">
    <property type="entry name" value="BILE ACID BETA-GLUCOSIDASE-RELATED"/>
    <property type="match status" value="1"/>
</dbReference>
<dbReference type="InterPro" id="IPR008928">
    <property type="entry name" value="6-hairpin_glycosidase_sf"/>
</dbReference>
<dbReference type="PANTHER" id="PTHR12654:SF0">
    <property type="entry name" value="NON-LYSOSOMAL GLUCOSYLCERAMIDASE"/>
    <property type="match status" value="1"/>
</dbReference>
<evidence type="ECO:0000313" key="6">
    <source>
        <dbReference type="EMBL" id="KAB4237688.1"/>
    </source>
</evidence>
<dbReference type="Pfam" id="PF12215">
    <property type="entry name" value="Glyco_hydr_116N"/>
    <property type="match status" value="2"/>
</dbReference>
<dbReference type="EMBL" id="WCTM01000016">
    <property type="protein sequence ID" value="KAB4237688.1"/>
    <property type="molecule type" value="Genomic_DNA"/>
</dbReference>
<dbReference type="Gene3D" id="1.50.10.10">
    <property type="match status" value="1"/>
</dbReference>
<feature type="signal peptide" evidence="1">
    <location>
        <begin position="1"/>
        <end position="21"/>
    </location>
</feature>
<evidence type="ECO:0000313" key="7">
    <source>
        <dbReference type="Proteomes" id="UP000095419"/>
    </source>
</evidence>
<evidence type="ECO:0000313" key="9">
    <source>
        <dbReference type="Proteomes" id="UP000487221"/>
    </source>
</evidence>
<name>A0A173WC93_BACUN</name>
<dbReference type="Pfam" id="PF04685">
    <property type="entry name" value="DUF608"/>
    <property type="match status" value="1"/>
</dbReference>
<sequence>MKRIKLLTLSCLMSLSLPSFAQFSPDHKVSLDKGDIKSFIGDKESKGERKVYKGDELTTIGMPVGGICAGQLYVRGDGTLANWWIANNAYNTGYGIDWLLNFDTPLGPWKVCYQTFEPMSYIDQGFKITVNDGNKTITKELNKKDFDDISFIGEYPIAFVEYAQKKQELPVRVSAEFYSPFIPLDAKSSATPATIMKYTVKNTSDKKVTADLEGWMQNLVCIDLKGRADGMLQNKVIDNNGWKSVYMDMRVDNLPAKTAGKNRKYEIFDNFESGNYSRWKVEGTAFGRKPASGEQCNQNNFGGNYGSFLANSYTNYDKPTGKLTSRTFTIRNKYISFNIAGGAHPGKTCINLVVDGKVVMSATGNNNEDFLPRNWDVSEYKGKKAYLEIVDAVDGDWGHISVDNIEFSNSPVDAPTITIDKSHAYFGNLALSVFDGNATGTADDSENNLEYAEAELGKKLNGALTSSMTLQPGESKEVIFVLSWYFPNRPLSYKGSEWNKPLPPNSPAIGNMYANWYNSSLDVANQLRENYAELSKKTHDFHDTYYNQTTLPYWLVQRIMMPISTLATETCQWWATDKFWAWEGVGSCEGTCTHVWGYAQAMAALFPELERNLRERTDYSVSLQEDGGILSRNGEHGILIDGHASVILRMYREHLMSKDNFFLARNWDKIKRSIQYIIREDGNEDGLIVKTQPNTYDISFNGANTYVGGLYLAALRAGEKMAYIMKDTTTANYYKKIYTAGSENTMDRLWNGEYFFQDVDEKEYPKYQYGKGCLSDQLFGQTWASLYRLGDIYPTEAINKALQSIWKFNWTNDVKAQSEAHLPERYYAHAGEPGLFICTWPYSKHPGEDGVRYRDEVWTGIEYQVATEMIKRNMIDEGLAIVKGIHSRYDGKKHNPWNEIECGDHYARAMASYGVLQAVQGYWYDGPKGIIGFDPKIEKNDIIGFFNAAEGWGNISQIRKNGKQTNSIEVKYGRLYLDKLQVTLPEGMNANIVKASVNGKVIPASLTNTNGYTEVSLNGLQICANDKLQIDFE</sequence>
<evidence type="ECO:0000259" key="2">
    <source>
        <dbReference type="Pfam" id="PF04685"/>
    </source>
</evidence>
<feature type="domain" description="Glycosyl-hydrolase family 116 N-terminal" evidence="3">
    <location>
        <begin position="449"/>
        <end position="533"/>
    </location>
</feature>
<dbReference type="InterPro" id="IPR006775">
    <property type="entry name" value="GH116_catalytic"/>
</dbReference>
<evidence type="ECO:0000313" key="8">
    <source>
        <dbReference type="Proteomes" id="UP000431575"/>
    </source>
</evidence>
<organism evidence="4 7">
    <name type="scientific">Bacteroides uniformis</name>
    <dbReference type="NCBI Taxonomy" id="820"/>
    <lineage>
        <taxon>Bacteria</taxon>
        <taxon>Pseudomonadati</taxon>
        <taxon>Bacteroidota</taxon>
        <taxon>Bacteroidia</taxon>
        <taxon>Bacteroidales</taxon>
        <taxon>Bacteroidaceae</taxon>
        <taxon>Bacteroides</taxon>
    </lineage>
</organism>
<evidence type="ECO:0000313" key="5">
    <source>
        <dbReference type="EMBL" id="KAB4181587.1"/>
    </source>
</evidence>
<dbReference type="GO" id="GO:0005975">
    <property type="term" value="P:carbohydrate metabolic process"/>
    <property type="evidence" value="ECO:0007669"/>
    <property type="project" value="InterPro"/>
</dbReference>
<dbReference type="Proteomes" id="UP000487221">
    <property type="component" value="Unassembled WGS sequence"/>
</dbReference>
<feature type="domain" description="Glycosyl-hydrolase family 116 N-terminal" evidence="3">
    <location>
        <begin position="61"/>
        <end position="251"/>
    </location>
</feature>
<dbReference type="InterPro" id="IPR052566">
    <property type="entry name" value="Non-lysos_glucosylceramidase"/>
</dbReference>
<evidence type="ECO:0000256" key="1">
    <source>
        <dbReference type="SAM" id="SignalP"/>
    </source>
</evidence>
<proteinExistence type="predicted"/>
<evidence type="ECO:0000259" key="3">
    <source>
        <dbReference type="Pfam" id="PF12215"/>
    </source>
</evidence>
<dbReference type="AlphaFoldDB" id="A0A173WC93"/>
<dbReference type="EMBL" id="WCTY01000030">
    <property type="protein sequence ID" value="KAB4181587.1"/>
    <property type="molecule type" value="Genomic_DNA"/>
</dbReference>
<feature type="chain" id="PRO_5036007702" evidence="1">
    <location>
        <begin position="22"/>
        <end position="1033"/>
    </location>
</feature>
<protein>
    <submittedName>
        <fullName evidence="4">Predicted bile acid beta-glucosidase</fullName>
    </submittedName>
</protein>
<dbReference type="SUPFAM" id="SSF48208">
    <property type="entry name" value="Six-hairpin glycosidases"/>
    <property type="match status" value="1"/>
</dbReference>
<dbReference type="InterPro" id="IPR012341">
    <property type="entry name" value="6hp_glycosidase-like_sf"/>
</dbReference>
<accession>A0A173WC93</accession>
<feature type="domain" description="Glycosyl-hydrolase family 116 catalytic region" evidence="2">
    <location>
        <begin position="641"/>
        <end position="913"/>
    </location>
</feature>
<gene>
    <name evidence="4" type="ORF">ERS417307_00003</name>
    <name evidence="6" type="ORF">GAP41_19385</name>
    <name evidence="5" type="ORF">GAQ44_15410</name>
</gene>
<dbReference type="Proteomes" id="UP000431575">
    <property type="component" value="Unassembled WGS sequence"/>
</dbReference>
<dbReference type="InterPro" id="IPR024462">
    <property type="entry name" value="GH116_N"/>
</dbReference>
<dbReference type="Proteomes" id="UP000095419">
    <property type="component" value="Unassembled WGS sequence"/>
</dbReference>
<dbReference type="RefSeq" id="WP_081027236.1">
    <property type="nucleotide sequence ID" value="NZ_CAKOCG010000017.1"/>
</dbReference>
<keyword evidence="1" id="KW-0732">Signal</keyword>
<evidence type="ECO:0000313" key="4">
    <source>
        <dbReference type="EMBL" id="CUN37042.1"/>
    </source>
</evidence>
<reference evidence="8 9" key="2">
    <citation type="journal article" date="2019" name="Nat. Med.">
        <title>A library of human gut bacterial isolates paired with longitudinal multiomics data enables mechanistic microbiome research.</title>
        <authorList>
            <person name="Poyet M."/>
            <person name="Groussin M."/>
            <person name="Gibbons S.M."/>
            <person name="Avila-Pacheco J."/>
            <person name="Jiang X."/>
            <person name="Kearney S.M."/>
            <person name="Perrotta A.R."/>
            <person name="Berdy B."/>
            <person name="Zhao S."/>
            <person name="Lieberman T.D."/>
            <person name="Swanson P.K."/>
            <person name="Smith M."/>
            <person name="Roesemann S."/>
            <person name="Alexander J.E."/>
            <person name="Rich S.A."/>
            <person name="Livny J."/>
            <person name="Vlamakis H."/>
            <person name="Clish C."/>
            <person name="Bullock K."/>
            <person name="Deik A."/>
            <person name="Scott J."/>
            <person name="Pierce K.A."/>
            <person name="Xavier R.J."/>
            <person name="Alm E.J."/>
        </authorList>
    </citation>
    <scope>NUCLEOTIDE SEQUENCE [LARGE SCALE GENOMIC DNA]</scope>
    <source>
        <strain evidence="5 9">BIOML-A19</strain>
        <strain evidence="6 8">BIOML-A6</strain>
    </source>
</reference>
<dbReference type="EMBL" id="CYZF01000001">
    <property type="protein sequence ID" value="CUN37042.1"/>
    <property type="molecule type" value="Genomic_DNA"/>
</dbReference>
<dbReference type="GO" id="GO:0008422">
    <property type="term" value="F:beta-glucosidase activity"/>
    <property type="evidence" value="ECO:0007669"/>
    <property type="project" value="TreeGrafter"/>
</dbReference>
<reference evidence="4 7" key="1">
    <citation type="submission" date="2015-09" db="EMBL/GenBank/DDBJ databases">
        <authorList>
            <consortium name="Pathogen Informatics"/>
        </authorList>
    </citation>
    <scope>NUCLEOTIDE SEQUENCE [LARGE SCALE GENOMIC DNA]</scope>
    <source>
        <strain evidence="4 7">2789STDY5608791</strain>
    </source>
</reference>